<organism evidence="1 2">
    <name type="scientific">Lutimaribacter degradans</name>
    <dbReference type="NCBI Taxonomy" id="2945989"/>
    <lineage>
        <taxon>Bacteria</taxon>
        <taxon>Pseudomonadati</taxon>
        <taxon>Pseudomonadota</taxon>
        <taxon>Alphaproteobacteria</taxon>
        <taxon>Rhodobacterales</taxon>
        <taxon>Roseobacteraceae</taxon>
        <taxon>Lutimaribacter</taxon>
    </lineage>
</organism>
<reference evidence="1" key="1">
    <citation type="submission" date="2022-06" db="EMBL/GenBank/DDBJ databases">
        <title>Lutimaribacter sp. EGI FJ00013, a novel bacterium isolated from a salt lake sediment enrichment.</title>
        <authorList>
            <person name="Gao L."/>
            <person name="Fang B.-Z."/>
            <person name="Li W.-J."/>
        </authorList>
    </citation>
    <scope>NUCLEOTIDE SEQUENCE</scope>
    <source>
        <strain evidence="1">EGI FJ00013</strain>
    </source>
</reference>
<protein>
    <submittedName>
        <fullName evidence="1">Universal stress protein</fullName>
    </submittedName>
</protein>
<proteinExistence type="predicted"/>
<dbReference type="EMBL" id="JAMQGO010000001">
    <property type="protein sequence ID" value="MCM2561307.1"/>
    <property type="molecule type" value="Genomic_DNA"/>
</dbReference>
<dbReference type="Proteomes" id="UP001203036">
    <property type="component" value="Unassembled WGS sequence"/>
</dbReference>
<name>A0ACC5ZSM2_9RHOB</name>
<accession>A0ACC5ZSM2</accession>
<evidence type="ECO:0000313" key="2">
    <source>
        <dbReference type="Proteomes" id="UP001203036"/>
    </source>
</evidence>
<evidence type="ECO:0000313" key="1">
    <source>
        <dbReference type="EMBL" id="MCM2561307.1"/>
    </source>
</evidence>
<sequence>MYEKILLPVDLSAEQSWARALPSALQLGGPNIVLHVMTVLPDFGMSMVGSYFDKGFEKKALHDVGEALSDWVNKNVPDEVDVHPHVTHGRIYDQIIAAADKLKVDAIVIGAHTPELADYLLGPNAARVVRHARQSVFVVRGE</sequence>
<keyword evidence="2" id="KW-1185">Reference proteome</keyword>
<comment type="caution">
    <text evidence="1">The sequence shown here is derived from an EMBL/GenBank/DDBJ whole genome shotgun (WGS) entry which is preliminary data.</text>
</comment>
<gene>
    <name evidence="1" type="ORF">M8744_04025</name>
</gene>